<feature type="chain" id="PRO_5041997627" evidence="2">
    <location>
        <begin position="24"/>
        <end position="951"/>
    </location>
</feature>
<evidence type="ECO:0000313" key="4">
    <source>
        <dbReference type="Proteomes" id="UP001181086"/>
    </source>
</evidence>
<protein>
    <submittedName>
        <fullName evidence="3">PL29 family lyase N-terminal domain-containing protein</fullName>
    </submittedName>
</protein>
<feature type="signal peptide" evidence="2">
    <location>
        <begin position="1"/>
        <end position="23"/>
    </location>
</feature>
<proteinExistence type="predicted"/>
<dbReference type="PROSITE" id="PS51257">
    <property type="entry name" value="PROKAR_LIPOPROTEIN"/>
    <property type="match status" value="1"/>
</dbReference>
<keyword evidence="2" id="KW-0732">Signal</keyword>
<comment type="caution">
    <text evidence="3">The sequence shown here is derived from an EMBL/GenBank/DDBJ whole genome shotgun (WGS) entry which is preliminary data.</text>
</comment>
<dbReference type="GO" id="GO:0016829">
    <property type="term" value="F:lyase activity"/>
    <property type="evidence" value="ECO:0007669"/>
    <property type="project" value="UniProtKB-KW"/>
</dbReference>
<reference evidence="3" key="1">
    <citation type="submission" date="2023-10" db="EMBL/GenBank/DDBJ databases">
        <title>Genome of Potential pathogenic bacteria in Crohn's disease.</title>
        <authorList>
            <person name="Rodriguez-Palacios A."/>
        </authorList>
    </citation>
    <scope>NUCLEOTIDE SEQUENCE</scope>
    <source>
        <strain evidence="3">CavFT-hAR62</strain>
    </source>
</reference>
<evidence type="ECO:0000313" key="3">
    <source>
        <dbReference type="EMBL" id="MDU0269488.1"/>
    </source>
</evidence>
<dbReference type="RefSeq" id="WP_178286834.1">
    <property type="nucleotide sequence ID" value="NZ_BAABZF010000001.1"/>
</dbReference>
<evidence type="ECO:0000256" key="1">
    <source>
        <dbReference type="SAM" id="MobiDB-lite"/>
    </source>
</evidence>
<dbReference type="EMBL" id="JAWDEV010000004">
    <property type="protein sequence ID" value="MDU0269488.1"/>
    <property type="molecule type" value="Genomic_DNA"/>
</dbReference>
<feature type="compositionally biased region" description="Basic and acidic residues" evidence="1">
    <location>
        <begin position="395"/>
        <end position="405"/>
    </location>
</feature>
<gene>
    <name evidence="3" type="ORF">RVH45_06160</name>
</gene>
<accession>A0AAE4LT43</accession>
<keyword evidence="3" id="KW-0456">Lyase</keyword>
<name>A0AAE4LT43_9BACT</name>
<organism evidence="3 4">
    <name type="scientific">Phocaeicola dorei</name>
    <dbReference type="NCBI Taxonomy" id="357276"/>
    <lineage>
        <taxon>Bacteria</taxon>
        <taxon>Pseudomonadati</taxon>
        <taxon>Bacteroidota</taxon>
        <taxon>Bacteroidia</taxon>
        <taxon>Bacteroidales</taxon>
        <taxon>Bacteroidaceae</taxon>
        <taxon>Phocaeicola</taxon>
    </lineage>
</organism>
<feature type="region of interest" description="Disordered" evidence="1">
    <location>
        <begin position="395"/>
        <end position="421"/>
    </location>
</feature>
<evidence type="ECO:0000256" key="2">
    <source>
        <dbReference type="SAM" id="SignalP"/>
    </source>
</evidence>
<dbReference type="Proteomes" id="UP001181086">
    <property type="component" value="Unassembled WGS sequence"/>
</dbReference>
<sequence>MNKKFLSAVLFGALMVSSTGTFVSCKDYDDDIDRIDTELGDLKSKLDALQTEFNAGKYITNVATTAEGITITLNDGSSYPITNGKDGAPGAPGEAGAAGDKVEINDEGFFIINGKVTEWKAIAKDASTGETIKIKTPTVSEDGCWVFYDEKGEAHPTTIKVAPVTAVQNADKTWTLTVFDAEGKKQEIIVPTAASSLTDLMLITRGNGTNTESMPFDFKIAEYAFEYNQNNNSNAPAMKDWAGQRAIVDNGYIMAGAGQIKLQVNPTSVDAADLNLKLVNSKNGYLSNVDFVTTPYTDMEYFDQPTQTRAANVNGLYNLSIADKYIKKTNPDTEKENYWKQFETSVNNANKAVAFAVTAGGDVRSKYEIRVSKGKIEELNNIYFVSAKDQSKLEMRNGTKNDKTLLPKNAEPSEGAGHSNPDAKMEAGVWYNVYADKAAALYDMHLVFDNDDETLFGIQTKEENGMVAIRLTKTPDNITKAAFLLTIQNIDKEGKYEQAKLWIGETSKITSDVTYDPITHQLSKNNTTDTSKDKNFFQIDLTKMKNALGTEGLALWNTKVQKAEVTYYNAKGEKLSGENSQINEFFVKELKDNLKANTDKSVTVGKAATNMIFAVNNTSAATNNFFEVGKQYTAVITFYDAKENGEKLNSIKVPFTFTLPAITELFAIDPGFVQNNVANCYLYMDDFKAAKKAGAATFKLSRIFSKYDTNGFTVKLNANDKIGSTDKKSSELAKLNSVAATSEADATQAANATVTEDVLAYLTLDGTLGEEKGYDQVLKLTIDGKFDNAWEYPSDAVFNFQVKVMSPIEKGKIVPKEGNVVTIKASDLNGYKFGNNVIIGYTYNTEVSYKVMPDKVVKEGGKYLNAWSRTDIKEVTGETGNKLYFEVDNEGKATPATSTTVDNKSVTVEGGLILKGYQVDHTVKTTIKINVKDHWNRVKSSPVPVEITVGE</sequence>
<dbReference type="AlphaFoldDB" id="A0AAE4LT43"/>